<dbReference type="CDD" id="cd02803">
    <property type="entry name" value="OYE_like_FMN_family"/>
    <property type="match status" value="1"/>
</dbReference>
<evidence type="ECO:0000259" key="3">
    <source>
        <dbReference type="Pfam" id="PF00724"/>
    </source>
</evidence>
<name>A0A482U849_9PSED</name>
<dbReference type="InterPro" id="IPR001155">
    <property type="entry name" value="OxRdtase_FMN_N"/>
</dbReference>
<dbReference type="InterPro" id="IPR013785">
    <property type="entry name" value="Aldolase_TIM"/>
</dbReference>
<dbReference type="SUPFAM" id="SSF51395">
    <property type="entry name" value="FMN-linked oxidoreductases"/>
    <property type="match status" value="1"/>
</dbReference>
<organism evidence="4 5">
    <name type="scientific">Pseudomonas songnenensis</name>
    <dbReference type="NCBI Taxonomy" id="1176259"/>
    <lineage>
        <taxon>Bacteria</taxon>
        <taxon>Pseudomonadati</taxon>
        <taxon>Pseudomonadota</taxon>
        <taxon>Gammaproteobacteria</taxon>
        <taxon>Pseudomonadales</taxon>
        <taxon>Pseudomonadaceae</taxon>
        <taxon>Pseudomonas</taxon>
    </lineage>
</organism>
<evidence type="ECO:0000313" key="5">
    <source>
        <dbReference type="Proteomes" id="UP000282800"/>
    </source>
</evidence>
<dbReference type="RefSeq" id="WP_126188919.1">
    <property type="nucleotide sequence ID" value="NZ_RWYU02000002.1"/>
</dbReference>
<dbReference type="Pfam" id="PF00724">
    <property type="entry name" value="Oxidored_FMN"/>
    <property type="match status" value="1"/>
</dbReference>
<keyword evidence="1" id="KW-0285">Flavoprotein</keyword>
<dbReference type="OrthoDB" id="8523426at2"/>
<gene>
    <name evidence="4" type="ORF">EJA06_005435</name>
</gene>
<dbReference type="PANTHER" id="PTHR43656">
    <property type="entry name" value="BINDING OXIDOREDUCTASE, PUTATIVE (AFU_ORTHOLOGUE AFUA_2G08260)-RELATED"/>
    <property type="match status" value="1"/>
</dbReference>
<dbReference type="Gene3D" id="3.20.20.70">
    <property type="entry name" value="Aldolase class I"/>
    <property type="match status" value="1"/>
</dbReference>
<comment type="caution">
    <text evidence="4">The sequence shown here is derived from an EMBL/GenBank/DDBJ whole genome shotgun (WGS) entry which is preliminary data.</text>
</comment>
<dbReference type="AlphaFoldDB" id="A0A482U849"/>
<protein>
    <submittedName>
        <fullName evidence="4">NADH:flavin oxidoreductase</fullName>
    </submittedName>
</protein>
<proteinExistence type="predicted"/>
<evidence type="ECO:0000256" key="1">
    <source>
        <dbReference type="ARBA" id="ARBA00022630"/>
    </source>
</evidence>
<keyword evidence="2" id="KW-0560">Oxidoreductase</keyword>
<feature type="domain" description="NADH:flavin oxidoreductase/NADH oxidase N-terminal" evidence="3">
    <location>
        <begin position="3"/>
        <end position="340"/>
    </location>
</feature>
<dbReference type="EMBL" id="RWYU02000002">
    <property type="protein sequence ID" value="RYJ63389.1"/>
    <property type="molecule type" value="Genomic_DNA"/>
</dbReference>
<reference evidence="4 5" key="1">
    <citation type="submission" date="2019-01" db="EMBL/GenBank/DDBJ databases">
        <title>High-quality draft genome of. Pseudomonas songnenensis str. L103, a full-fledged denitrifier isolated from 100 meters deep aquifer in a heavily nitrogen fertilized agricultural area.</title>
        <authorList>
            <person name="Liu M."/>
            <person name="Liu B."/>
        </authorList>
    </citation>
    <scope>NUCLEOTIDE SEQUENCE [LARGE SCALE GENOMIC DNA]</scope>
    <source>
        <strain evidence="4 5">L103</strain>
    </source>
</reference>
<dbReference type="GO" id="GO:0010181">
    <property type="term" value="F:FMN binding"/>
    <property type="evidence" value="ECO:0007669"/>
    <property type="project" value="InterPro"/>
</dbReference>
<accession>A0A482U849</accession>
<sequence>MSQLFEPYTLKHLSLRNRAAVAPMTRVSAEAEGAANELMRDYYASFAKGGFALVISEGIYTDTAFSQGYFNQPGLATDAHRDSWRIVVDAVHDAGAAFVAQLMHGGAQTQGNIHHARHIAPSAVQPSGSQLTFYGGEGPYATPAEMNDQDIQEAIQGFAQAARRAREAGFDGVELHGANGYLLHEFISAEFNQRLDQWGGDYLQRLNMPLAVIRAVRAEVGDEFVVGMRLSQSMVCNAQLKWEGGIEEARQRFRALADAGLDYLHLTEPDAAAPAFGEGPSFAAIARSCVSIPVIGNGGIVTGEQAEGLLARGDMDLVAVGKAALANNDWPQRIQQGLALSKFDGAMFVPMATITNELAWRHANDRPALGSG</sequence>
<dbReference type="PANTHER" id="PTHR43656:SF2">
    <property type="entry name" value="BINDING OXIDOREDUCTASE, PUTATIVE (AFU_ORTHOLOGUE AFUA_2G08260)-RELATED"/>
    <property type="match status" value="1"/>
</dbReference>
<evidence type="ECO:0000313" key="4">
    <source>
        <dbReference type="EMBL" id="RYJ63389.1"/>
    </source>
</evidence>
<dbReference type="GO" id="GO:0016491">
    <property type="term" value="F:oxidoreductase activity"/>
    <property type="evidence" value="ECO:0007669"/>
    <property type="project" value="UniProtKB-KW"/>
</dbReference>
<dbReference type="InterPro" id="IPR051799">
    <property type="entry name" value="NADH_flavin_oxidoreductase"/>
</dbReference>
<dbReference type="Proteomes" id="UP000282800">
    <property type="component" value="Unassembled WGS sequence"/>
</dbReference>
<evidence type="ECO:0000256" key="2">
    <source>
        <dbReference type="ARBA" id="ARBA00023002"/>
    </source>
</evidence>